<organism evidence="1 2">
    <name type="scientific">Ottowia flava</name>
    <dbReference type="NCBI Taxonomy" id="2675430"/>
    <lineage>
        <taxon>Bacteria</taxon>
        <taxon>Pseudomonadati</taxon>
        <taxon>Pseudomonadota</taxon>
        <taxon>Betaproteobacteria</taxon>
        <taxon>Burkholderiales</taxon>
        <taxon>Comamonadaceae</taxon>
        <taxon>Ottowia</taxon>
    </lineage>
</organism>
<accession>A0ABW4KP91</accession>
<protein>
    <recommendedName>
        <fullName evidence="3">Nuclear transport factor 2 family protein</fullName>
    </recommendedName>
</protein>
<gene>
    <name evidence="1" type="ORF">ACFSF0_04405</name>
</gene>
<proteinExistence type="predicted"/>
<keyword evidence="2" id="KW-1185">Reference proteome</keyword>
<reference evidence="2" key="1">
    <citation type="journal article" date="2019" name="Int. J. Syst. Evol. Microbiol.">
        <title>The Global Catalogue of Microorganisms (GCM) 10K type strain sequencing project: providing services to taxonomists for standard genome sequencing and annotation.</title>
        <authorList>
            <consortium name="The Broad Institute Genomics Platform"/>
            <consortium name="The Broad Institute Genome Sequencing Center for Infectious Disease"/>
            <person name="Wu L."/>
            <person name="Ma J."/>
        </authorList>
    </citation>
    <scope>NUCLEOTIDE SEQUENCE [LARGE SCALE GENOMIC DNA]</scope>
    <source>
        <strain evidence="2">LMG 29247</strain>
    </source>
</reference>
<name>A0ABW4KP91_9BURK</name>
<sequence>MTNEQLAVVINGYIDALRQARQQCLEALPSHLITETHTFLGGTYRSAPCLDGVGDVLSRMQGDVLRLSSVTVALDDATRLARG</sequence>
<evidence type="ECO:0000313" key="1">
    <source>
        <dbReference type="EMBL" id="MFD1709835.1"/>
    </source>
</evidence>
<dbReference type="Proteomes" id="UP001597304">
    <property type="component" value="Unassembled WGS sequence"/>
</dbReference>
<dbReference type="EMBL" id="JBHUEJ010000011">
    <property type="protein sequence ID" value="MFD1709835.1"/>
    <property type="molecule type" value="Genomic_DNA"/>
</dbReference>
<evidence type="ECO:0008006" key="3">
    <source>
        <dbReference type="Google" id="ProtNLM"/>
    </source>
</evidence>
<evidence type="ECO:0000313" key="2">
    <source>
        <dbReference type="Proteomes" id="UP001597304"/>
    </source>
</evidence>
<dbReference type="RefSeq" id="WP_147914094.1">
    <property type="nucleotide sequence ID" value="NZ_JBHUEJ010000011.1"/>
</dbReference>
<comment type="caution">
    <text evidence="1">The sequence shown here is derived from an EMBL/GenBank/DDBJ whole genome shotgun (WGS) entry which is preliminary data.</text>
</comment>